<dbReference type="Pfam" id="PF04962">
    <property type="entry name" value="KduI"/>
    <property type="match status" value="1"/>
</dbReference>
<comment type="caution">
    <text evidence="1">The sequence shown here is derived from an EMBL/GenBank/DDBJ whole genome shotgun (WGS) entry which is preliminary data.</text>
</comment>
<dbReference type="GO" id="GO:0016853">
    <property type="term" value="F:isomerase activity"/>
    <property type="evidence" value="ECO:0007669"/>
    <property type="project" value="UniProtKB-KW"/>
</dbReference>
<protein>
    <submittedName>
        <fullName evidence="1">5-deoxy-glucuronate isomerase</fullName>
    </submittedName>
</protein>
<accession>A0ABS6T3Y6</accession>
<proteinExistence type="predicted"/>
<keyword evidence="1" id="KW-0413">Isomerase</keyword>
<dbReference type="EMBL" id="JAHUZE010000003">
    <property type="protein sequence ID" value="MBV7379957.1"/>
    <property type="molecule type" value="Genomic_DNA"/>
</dbReference>
<dbReference type="InterPro" id="IPR021120">
    <property type="entry name" value="KduI/IolB_isomerase"/>
</dbReference>
<gene>
    <name evidence="1" type="ORF">KJP28_13580</name>
</gene>
<keyword evidence="2" id="KW-1185">Reference proteome</keyword>
<evidence type="ECO:0000313" key="2">
    <source>
        <dbReference type="Proteomes" id="UP000756530"/>
    </source>
</evidence>
<reference evidence="1 2" key="1">
    <citation type="submission" date="2021-05" db="EMBL/GenBank/DDBJ databases">
        <title>Culturable bacteria isolated from Daya Bay.</title>
        <authorList>
            <person name="Zheng W."/>
            <person name="Yu S."/>
            <person name="Huang Y."/>
        </authorList>
    </citation>
    <scope>NUCLEOTIDE SEQUENCE [LARGE SCALE GENOMIC DNA]</scope>
    <source>
        <strain evidence="1 2">DP4N28-5</strain>
    </source>
</reference>
<dbReference type="Proteomes" id="UP000756530">
    <property type="component" value="Unassembled WGS sequence"/>
</dbReference>
<evidence type="ECO:0000313" key="1">
    <source>
        <dbReference type="EMBL" id="MBV7379957.1"/>
    </source>
</evidence>
<sequence length="61" mass="7002">MPTPDELRGYHPCGAPYKFEMLYFKTMAGPLRKWRPIPVPAVNWMMDREVVHGGVAAKNDK</sequence>
<organism evidence="1 2">
    <name type="scientific">Maritimibacter dapengensis</name>
    <dbReference type="NCBI Taxonomy" id="2836868"/>
    <lineage>
        <taxon>Bacteria</taxon>
        <taxon>Pseudomonadati</taxon>
        <taxon>Pseudomonadota</taxon>
        <taxon>Alphaproteobacteria</taxon>
        <taxon>Rhodobacterales</taxon>
        <taxon>Roseobacteraceae</taxon>
        <taxon>Maritimibacter</taxon>
    </lineage>
</organism>
<name>A0ABS6T3Y6_9RHOB</name>